<dbReference type="GO" id="GO:0070888">
    <property type="term" value="F:E-box binding"/>
    <property type="evidence" value="ECO:0007669"/>
    <property type="project" value="TreeGrafter"/>
</dbReference>
<evidence type="ECO:0000256" key="6">
    <source>
        <dbReference type="ARBA" id="ARBA00023163"/>
    </source>
</evidence>
<dbReference type="InterPro" id="IPR011598">
    <property type="entry name" value="bHLH_dom"/>
</dbReference>
<keyword evidence="5" id="KW-0238">DNA-binding</keyword>
<keyword evidence="3" id="KW-0524">Neurogenesis</keyword>
<evidence type="ECO:0000259" key="9">
    <source>
        <dbReference type="PROSITE" id="PS50888"/>
    </source>
</evidence>
<dbReference type="GO" id="GO:0045944">
    <property type="term" value="P:positive regulation of transcription by RNA polymerase II"/>
    <property type="evidence" value="ECO:0007669"/>
    <property type="project" value="TreeGrafter"/>
</dbReference>
<evidence type="ECO:0000256" key="8">
    <source>
        <dbReference type="SAM" id="MobiDB-lite"/>
    </source>
</evidence>
<dbReference type="Pfam" id="PF00010">
    <property type="entry name" value="HLH"/>
    <property type="match status" value="1"/>
</dbReference>
<keyword evidence="1" id="KW-0217">Developmental protein</keyword>
<evidence type="ECO:0000256" key="1">
    <source>
        <dbReference type="ARBA" id="ARBA00022473"/>
    </source>
</evidence>
<dbReference type="GO" id="GO:0000981">
    <property type="term" value="F:DNA-binding transcription factor activity, RNA polymerase II-specific"/>
    <property type="evidence" value="ECO:0007669"/>
    <property type="project" value="TreeGrafter"/>
</dbReference>
<dbReference type="Ensembl" id="ENSPCLT00000017313.1">
    <property type="protein sequence ID" value="ENSPCLP00000013037.1"/>
    <property type="gene ID" value="ENSPCLG00000010683.1"/>
</dbReference>
<keyword evidence="7" id="KW-0539">Nucleus</keyword>
<feature type="domain" description="BHLH" evidence="9">
    <location>
        <begin position="56"/>
        <end position="108"/>
    </location>
</feature>
<sequence>CAPSPGGGAALPSRGASPARSALPPREVARRKGLGKARRGRGKARGEGPLSKQKRSRRMKANDRERNRMHHLNSALDALRSVLPTFPDDAKLTKIETLRFAHNYIWALTQRAADVFFSVLFFSYYWKKRRIKCVAVRPVQPAAFLSNKIFQNSSQYAPGRTALAVWRPVHCVHAEQLSGVLRP</sequence>
<organism evidence="10 11">
    <name type="scientific">Phasianus colchicus</name>
    <name type="common">Common pheasant</name>
    <dbReference type="NCBI Taxonomy" id="9054"/>
    <lineage>
        <taxon>Eukaryota</taxon>
        <taxon>Metazoa</taxon>
        <taxon>Chordata</taxon>
        <taxon>Craniata</taxon>
        <taxon>Vertebrata</taxon>
        <taxon>Euteleostomi</taxon>
        <taxon>Archelosauria</taxon>
        <taxon>Archosauria</taxon>
        <taxon>Dinosauria</taxon>
        <taxon>Saurischia</taxon>
        <taxon>Theropoda</taxon>
        <taxon>Coelurosauria</taxon>
        <taxon>Aves</taxon>
        <taxon>Neognathae</taxon>
        <taxon>Galloanserae</taxon>
        <taxon>Galliformes</taxon>
        <taxon>Phasianidae</taxon>
        <taxon>Phasianinae</taxon>
        <taxon>Phasianus</taxon>
    </lineage>
</organism>
<keyword evidence="4" id="KW-0805">Transcription regulation</keyword>
<accession>A0A669PWK2</accession>
<feature type="compositionally biased region" description="Basic residues" evidence="8">
    <location>
        <begin position="29"/>
        <end position="43"/>
    </location>
</feature>
<reference evidence="10" key="1">
    <citation type="submission" date="2025-08" db="UniProtKB">
        <authorList>
            <consortium name="Ensembl"/>
        </authorList>
    </citation>
    <scope>IDENTIFICATION</scope>
</reference>
<evidence type="ECO:0000256" key="2">
    <source>
        <dbReference type="ARBA" id="ARBA00022782"/>
    </source>
</evidence>
<dbReference type="GO" id="GO:0007423">
    <property type="term" value="P:sensory organ development"/>
    <property type="evidence" value="ECO:0007669"/>
    <property type="project" value="TreeGrafter"/>
</dbReference>
<dbReference type="PROSITE" id="PS50888">
    <property type="entry name" value="BHLH"/>
    <property type="match status" value="1"/>
</dbReference>
<feature type="region of interest" description="Disordered" evidence="8">
    <location>
        <begin position="1"/>
        <end position="69"/>
    </location>
</feature>
<dbReference type="GO" id="GO:0030900">
    <property type="term" value="P:forebrain development"/>
    <property type="evidence" value="ECO:0007669"/>
    <property type="project" value="TreeGrafter"/>
</dbReference>
<dbReference type="SMART" id="SM00353">
    <property type="entry name" value="HLH"/>
    <property type="match status" value="1"/>
</dbReference>
<dbReference type="InterPro" id="IPR050359">
    <property type="entry name" value="bHLH_transcription_factors"/>
</dbReference>
<dbReference type="InterPro" id="IPR036638">
    <property type="entry name" value="HLH_DNA-bd_sf"/>
</dbReference>
<keyword evidence="6" id="KW-0804">Transcription</keyword>
<dbReference type="GO" id="GO:0061564">
    <property type="term" value="P:axon development"/>
    <property type="evidence" value="ECO:0007669"/>
    <property type="project" value="TreeGrafter"/>
</dbReference>
<dbReference type="GO" id="GO:0046983">
    <property type="term" value="F:protein dimerization activity"/>
    <property type="evidence" value="ECO:0007669"/>
    <property type="project" value="InterPro"/>
</dbReference>
<dbReference type="PANTHER" id="PTHR19290">
    <property type="entry name" value="BASIC HELIX-LOOP-HELIX PROTEIN NEUROGENIN-RELATED"/>
    <property type="match status" value="1"/>
</dbReference>
<dbReference type="FunFam" id="4.10.280.10:FF:000006">
    <property type="entry name" value="Neurogenic differentiation factor"/>
    <property type="match status" value="1"/>
</dbReference>
<keyword evidence="2" id="KW-0221">Differentiation</keyword>
<dbReference type="Gene3D" id="4.10.280.10">
    <property type="entry name" value="Helix-loop-helix DNA-binding domain"/>
    <property type="match status" value="1"/>
</dbReference>
<name>A0A669PWK2_PHACC</name>
<protein>
    <submittedName>
        <fullName evidence="10">Neurogenin 3</fullName>
    </submittedName>
</protein>
<evidence type="ECO:0000313" key="10">
    <source>
        <dbReference type="Ensembl" id="ENSPCLP00000013037.1"/>
    </source>
</evidence>
<dbReference type="PANTHER" id="PTHR19290:SF171">
    <property type="entry name" value="NEUROGENIN-2"/>
    <property type="match status" value="1"/>
</dbReference>
<evidence type="ECO:0000256" key="5">
    <source>
        <dbReference type="ARBA" id="ARBA00023125"/>
    </source>
</evidence>
<dbReference type="SUPFAM" id="SSF47459">
    <property type="entry name" value="HLH, helix-loop-helix DNA-binding domain"/>
    <property type="match status" value="1"/>
</dbReference>
<evidence type="ECO:0000256" key="4">
    <source>
        <dbReference type="ARBA" id="ARBA00023015"/>
    </source>
</evidence>
<dbReference type="GO" id="GO:0005634">
    <property type="term" value="C:nucleus"/>
    <property type="evidence" value="ECO:0007669"/>
    <property type="project" value="TreeGrafter"/>
</dbReference>
<evidence type="ECO:0000256" key="3">
    <source>
        <dbReference type="ARBA" id="ARBA00022902"/>
    </source>
</evidence>
<reference evidence="10" key="2">
    <citation type="submission" date="2025-09" db="UniProtKB">
        <authorList>
            <consortium name="Ensembl"/>
        </authorList>
    </citation>
    <scope>IDENTIFICATION</scope>
</reference>
<evidence type="ECO:0000256" key="7">
    <source>
        <dbReference type="ARBA" id="ARBA00023242"/>
    </source>
</evidence>
<evidence type="ECO:0000313" key="11">
    <source>
        <dbReference type="Proteomes" id="UP000472261"/>
    </source>
</evidence>
<dbReference type="Proteomes" id="UP000472261">
    <property type="component" value="Unplaced"/>
</dbReference>
<proteinExistence type="predicted"/>
<keyword evidence="11" id="KW-1185">Reference proteome</keyword>
<dbReference type="AlphaFoldDB" id="A0A669PWK2"/>